<keyword evidence="1" id="KW-0472">Membrane</keyword>
<sequence length="246" mass="27729">MFQRSCSKLLFNLPGTKDLDQAIEHIRNTTKCLCVPDECQKNVGTTISVVVVSTLKMREGETSPDKVLEAMKKFADEVRRRQRRGKCDDDILIAVSVDQKAIRTSYGSPVAEKISDGLDIQIIHNAGQPLALFVDFNGQKVRLIVQILDLFLKSHRVHVLEADFRKNEWAKGLVNMVLNYGKALKGEAVPGEERHNWYDEIPIWARITILAALGLLLSMIILALVIFCCRRNQGYTMGHRSDGSHE</sequence>
<proteinExistence type="predicted"/>
<dbReference type="AlphaFoldDB" id="A0A0N4UYI2"/>
<gene>
    <name evidence="2" type="ORF">EVEC_LOCUS2345</name>
</gene>
<protein>
    <submittedName>
        <fullName evidence="4">TPM_phosphatase domain-containing protein</fullName>
    </submittedName>
</protein>
<dbReference type="WBParaSite" id="EVEC_0000263701-mRNA-1">
    <property type="protein sequence ID" value="EVEC_0000263701-mRNA-1"/>
    <property type="gene ID" value="EVEC_0000263701"/>
</dbReference>
<dbReference type="InterPro" id="IPR033438">
    <property type="entry name" value="MOLO1"/>
</dbReference>
<dbReference type="Gene3D" id="3.10.310.50">
    <property type="match status" value="1"/>
</dbReference>
<dbReference type="GO" id="GO:0005892">
    <property type="term" value="C:acetylcholine-gated channel complex"/>
    <property type="evidence" value="ECO:0007669"/>
    <property type="project" value="InterPro"/>
</dbReference>
<dbReference type="PANTHER" id="PTHR33748">
    <property type="entry name" value="PROTEIN CBG04600"/>
    <property type="match status" value="1"/>
</dbReference>
<dbReference type="Proteomes" id="UP000274131">
    <property type="component" value="Unassembled WGS sequence"/>
</dbReference>
<feature type="transmembrane region" description="Helical" evidence="1">
    <location>
        <begin position="203"/>
        <end position="227"/>
    </location>
</feature>
<reference evidence="2 3" key="2">
    <citation type="submission" date="2018-10" db="EMBL/GenBank/DDBJ databases">
        <authorList>
            <consortium name="Pathogen Informatics"/>
        </authorList>
    </citation>
    <scope>NUCLEOTIDE SEQUENCE [LARGE SCALE GENOMIC DNA]</scope>
</reference>
<keyword evidence="3" id="KW-1185">Reference proteome</keyword>
<name>A0A0N4UYI2_ENTVE</name>
<dbReference type="PANTHER" id="PTHR33748:SF5">
    <property type="entry name" value="GROUND-LIKE DOMAIN-CONTAINING PROTEIN"/>
    <property type="match status" value="1"/>
</dbReference>
<evidence type="ECO:0000256" key="1">
    <source>
        <dbReference type="SAM" id="Phobius"/>
    </source>
</evidence>
<evidence type="ECO:0000313" key="4">
    <source>
        <dbReference type="WBParaSite" id="EVEC_0000263701-mRNA-1"/>
    </source>
</evidence>
<organism evidence="4">
    <name type="scientific">Enterobius vermicularis</name>
    <name type="common">Human pinworm</name>
    <dbReference type="NCBI Taxonomy" id="51028"/>
    <lineage>
        <taxon>Eukaryota</taxon>
        <taxon>Metazoa</taxon>
        <taxon>Ecdysozoa</taxon>
        <taxon>Nematoda</taxon>
        <taxon>Chromadorea</taxon>
        <taxon>Rhabditida</taxon>
        <taxon>Spirurina</taxon>
        <taxon>Oxyuridomorpha</taxon>
        <taxon>Oxyuroidea</taxon>
        <taxon>Oxyuridae</taxon>
        <taxon>Enterobius</taxon>
    </lineage>
</organism>
<keyword evidence="1" id="KW-0812">Transmembrane</keyword>
<evidence type="ECO:0000313" key="2">
    <source>
        <dbReference type="EMBL" id="VDD87202.1"/>
    </source>
</evidence>
<keyword evidence="1" id="KW-1133">Transmembrane helix</keyword>
<dbReference type="Pfam" id="PF17175">
    <property type="entry name" value="MOLO1"/>
    <property type="match status" value="1"/>
</dbReference>
<accession>A0A0N4UYI2</accession>
<evidence type="ECO:0000313" key="3">
    <source>
        <dbReference type="Proteomes" id="UP000274131"/>
    </source>
</evidence>
<dbReference type="OrthoDB" id="8062037at2759"/>
<dbReference type="EMBL" id="UXUI01007363">
    <property type="protein sequence ID" value="VDD87202.1"/>
    <property type="molecule type" value="Genomic_DNA"/>
</dbReference>
<reference evidence="4" key="1">
    <citation type="submission" date="2017-02" db="UniProtKB">
        <authorList>
            <consortium name="WormBaseParasite"/>
        </authorList>
    </citation>
    <scope>IDENTIFICATION</scope>
</reference>